<accession>A0A1Z5ICY4</accession>
<comment type="caution">
    <text evidence="2">The sequence shown here is derived from an EMBL/GenBank/DDBJ whole genome shotgun (WGS) entry which is preliminary data.</text>
</comment>
<reference evidence="2 3" key="1">
    <citation type="submission" date="2015-11" db="EMBL/GenBank/DDBJ databases">
        <title>Draft genome sequences of new species of the genus Lactobacillus isolated from orchardgrass silage.</title>
        <authorList>
            <person name="Tohno M."/>
            <person name="Tanizawa Y."/>
            <person name="Arita M."/>
        </authorList>
    </citation>
    <scope>NUCLEOTIDE SEQUENCE [LARGE SCALE GENOMIC DNA]</scope>
    <source>
        <strain evidence="2 3">IWT30</strain>
    </source>
</reference>
<evidence type="ECO:0000313" key="2">
    <source>
        <dbReference type="EMBL" id="GAW99584.1"/>
    </source>
</evidence>
<sequence>MKKSLFAKLYHTFVLGLKVDLLLAVTAGFVTFVTSELSNSRAPSLVRLAAAIEPEVNIGWKVTIIISVILTFLLAYEILLHAKRDRVSYLFSSVYKSWLLQRFLHYTETQIRPIIYSAQFTTISRTPAIRSFNRAAQKAVVELNKNTITVFIKLPSSQQAQKIFKEMESDIREEISNRNPDYTISQPIRSKNLMRFDGTKK</sequence>
<dbReference type="EMBL" id="BCMF01000007">
    <property type="protein sequence ID" value="GAW99584.1"/>
    <property type="molecule type" value="Genomic_DNA"/>
</dbReference>
<keyword evidence="1" id="KW-1133">Transmembrane helix</keyword>
<evidence type="ECO:0000313" key="3">
    <source>
        <dbReference type="Proteomes" id="UP000198374"/>
    </source>
</evidence>
<keyword evidence="1" id="KW-0812">Transmembrane</keyword>
<dbReference type="OrthoDB" id="2218789at2"/>
<feature type="transmembrane region" description="Helical" evidence="1">
    <location>
        <begin position="58"/>
        <end position="79"/>
    </location>
</feature>
<dbReference type="Proteomes" id="UP000198374">
    <property type="component" value="Unassembled WGS sequence"/>
</dbReference>
<name>A0A1Z5ICY4_9LACO</name>
<keyword evidence="3" id="KW-1185">Reference proteome</keyword>
<proteinExistence type="predicted"/>
<dbReference type="AlphaFoldDB" id="A0A1Z5ICY4"/>
<protein>
    <submittedName>
        <fullName evidence="2">Uncharacterized protein</fullName>
    </submittedName>
</protein>
<gene>
    <name evidence="2" type="ORF">IWT30_01554</name>
</gene>
<keyword evidence="1" id="KW-0472">Membrane</keyword>
<feature type="transmembrane region" description="Helical" evidence="1">
    <location>
        <begin position="21"/>
        <end position="38"/>
    </location>
</feature>
<organism evidence="2 3">
    <name type="scientific">Secundilactobacillus mixtipabuli</name>
    <dbReference type="NCBI Taxonomy" id="1435342"/>
    <lineage>
        <taxon>Bacteria</taxon>
        <taxon>Bacillati</taxon>
        <taxon>Bacillota</taxon>
        <taxon>Bacilli</taxon>
        <taxon>Lactobacillales</taxon>
        <taxon>Lactobacillaceae</taxon>
        <taxon>Secundilactobacillus</taxon>
    </lineage>
</organism>
<evidence type="ECO:0000256" key="1">
    <source>
        <dbReference type="SAM" id="Phobius"/>
    </source>
</evidence>
<dbReference type="RefSeq" id="WP_089109386.1">
    <property type="nucleotide sequence ID" value="NZ_BCMF01000007.1"/>
</dbReference>